<dbReference type="SMART" id="SM00261">
    <property type="entry name" value="FU"/>
    <property type="match status" value="2"/>
</dbReference>
<evidence type="ECO:0000256" key="8">
    <source>
        <dbReference type="ARBA" id="ARBA00023284"/>
    </source>
</evidence>
<dbReference type="PROSITE" id="PS01248">
    <property type="entry name" value="EGF_LAM_1"/>
    <property type="match status" value="1"/>
</dbReference>
<organism evidence="13 14">
    <name type="scientific">Brachionus calyciflorus</name>
    <dbReference type="NCBI Taxonomy" id="104777"/>
    <lineage>
        <taxon>Eukaryota</taxon>
        <taxon>Metazoa</taxon>
        <taxon>Spiralia</taxon>
        <taxon>Gnathifera</taxon>
        <taxon>Rotifera</taxon>
        <taxon>Eurotatoria</taxon>
        <taxon>Monogononta</taxon>
        <taxon>Pseudotrocha</taxon>
        <taxon>Ploima</taxon>
        <taxon>Brachionidae</taxon>
        <taxon>Brachionus</taxon>
    </lineage>
</organism>
<dbReference type="PANTHER" id="PTHR24034">
    <property type="entry name" value="EGF-LIKE DOMAIN-CONTAINING PROTEIN"/>
    <property type="match status" value="1"/>
</dbReference>
<evidence type="ECO:0000256" key="1">
    <source>
        <dbReference type="ARBA" id="ARBA00001182"/>
    </source>
</evidence>
<proteinExistence type="inferred from homology"/>
<gene>
    <name evidence="13" type="ORF">OXX778_LOCUS4939</name>
</gene>
<dbReference type="EC" id="5.3.4.1" evidence="3"/>
<feature type="signal peptide" evidence="10">
    <location>
        <begin position="1"/>
        <end position="22"/>
    </location>
</feature>
<comment type="caution">
    <text evidence="13">The sequence shown here is derived from an EMBL/GenBank/DDBJ whole genome shotgun (WGS) entry which is preliminary data.</text>
</comment>
<dbReference type="SMART" id="SM00179">
    <property type="entry name" value="EGF_CA"/>
    <property type="match status" value="2"/>
</dbReference>
<evidence type="ECO:0000256" key="5">
    <source>
        <dbReference type="ARBA" id="ARBA00022737"/>
    </source>
</evidence>
<keyword evidence="4" id="KW-0245">EGF-like domain</keyword>
<dbReference type="Proteomes" id="UP000663879">
    <property type="component" value="Unassembled WGS sequence"/>
</dbReference>
<dbReference type="SUPFAM" id="SSF57184">
    <property type="entry name" value="Growth factor receptor domain"/>
    <property type="match status" value="1"/>
</dbReference>
<dbReference type="InterPro" id="IPR000742">
    <property type="entry name" value="EGF"/>
</dbReference>
<dbReference type="GO" id="GO:0005509">
    <property type="term" value="F:calcium ion binding"/>
    <property type="evidence" value="ECO:0007669"/>
    <property type="project" value="InterPro"/>
</dbReference>
<feature type="chain" id="PRO_5032635223" description="protein disulfide-isomerase" evidence="10">
    <location>
        <begin position="23"/>
        <end position="395"/>
    </location>
</feature>
<evidence type="ECO:0000256" key="4">
    <source>
        <dbReference type="ARBA" id="ARBA00022536"/>
    </source>
</evidence>
<comment type="catalytic activity">
    <reaction evidence="1">
        <text>Catalyzes the rearrangement of -S-S- bonds in proteins.</text>
        <dbReference type="EC" id="5.3.4.1"/>
    </reaction>
</comment>
<dbReference type="Pfam" id="PF07645">
    <property type="entry name" value="EGF_CA"/>
    <property type="match status" value="2"/>
</dbReference>
<evidence type="ECO:0000259" key="11">
    <source>
        <dbReference type="PROSITE" id="PS00022"/>
    </source>
</evidence>
<name>A0A813QT11_9BILA</name>
<dbReference type="CDD" id="cd00054">
    <property type="entry name" value="EGF_CA"/>
    <property type="match status" value="1"/>
</dbReference>
<keyword evidence="5" id="KW-0677">Repeat</keyword>
<evidence type="ECO:0000256" key="2">
    <source>
        <dbReference type="ARBA" id="ARBA00005897"/>
    </source>
</evidence>
<dbReference type="InterPro" id="IPR001881">
    <property type="entry name" value="EGF-like_Ca-bd_dom"/>
</dbReference>
<feature type="compositionally biased region" description="Polar residues" evidence="9">
    <location>
        <begin position="366"/>
        <end position="382"/>
    </location>
</feature>
<dbReference type="EMBL" id="CAJNOC010000515">
    <property type="protein sequence ID" value="CAF0770781.1"/>
    <property type="molecule type" value="Genomic_DNA"/>
</dbReference>
<dbReference type="PANTHER" id="PTHR24034:SF148">
    <property type="entry name" value="RE58433P"/>
    <property type="match status" value="1"/>
</dbReference>
<accession>A0A813QT11</accession>
<evidence type="ECO:0000256" key="6">
    <source>
        <dbReference type="ARBA" id="ARBA00023157"/>
    </source>
</evidence>
<evidence type="ECO:0000313" key="14">
    <source>
        <dbReference type="Proteomes" id="UP000663879"/>
    </source>
</evidence>
<keyword evidence="10" id="KW-0732">Signal</keyword>
<feature type="compositionally biased region" description="Basic and acidic residues" evidence="9">
    <location>
        <begin position="383"/>
        <end position="395"/>
    </location>
</feature>
<dbReference type="InterPro" id="IPR050751">
    <property type="entry name" value="ECM_structural_protein"/>
</dbReference>
<dbReference type="InterPro" id="IPR006212">
    <property type="entry name" value="Furin_repeat"/>
</dbReference>
<keyword evidence="14" id="KW-1185">Reference proteome</keyword>
<feature type="domain" description="EGF-like" evidence="11">
    <location>
        <begin position="168"/>
        <end position="179"/>
    </location>
</feature>
<comment type="similarity">
    <text evidence="2">Belongs to the CRELD family.</text>
</comment>
<evidence type="ECO:0000259" key="12">
    <source>
        <dbReference type="PROSITE" id="PS01248"/>
    </source>
</evidence>
<evidence type="ECO:0000256" key="3">
    <source>
        <dbReference type="ARBA" id="ARBA00012723"/>
    </source>
</evidence>
<evidence type="ECO:0000313" key="13">
    <source>
        <dbReference type="EMBL" id="CAF0770781.1"/>
    </source>
</evidence>
<feature type="region of interest" description="Disordered" evidence="9">
    <location>
        <begin position="366"/>
        <end position="395"/>
    </location>
</feature>
<dbReference type="SMART" id="SM00181">
    <property type="entry name" value="EGF"/>
    <property type="match status" value="3"/>
</dbReference>
<keyword evidence="6" id="KW-1015">Disulfide bond</keyword>
<keyword evidence="8" id="KW-0676">Redox-active center</keyword>
<reference evidence="13" key="1">
    <citation type="submission" date="2021-02" db="EMBL/GenBank/DDBJ databases">
        <authorList>
            <person name="Nowell W R."/>
        </authorList>
    </citation>
    <scope>NUCLEOTIDE SEQUENCE</scope>
    <source>
        <strain evidence="13">Ploen Becks lab</strain>
    </source>
</reference>
<dbReference type="InterPro" id="IPR002049">
    <property type="entry name" value="LE_dom"/>
</dbReference>
<keyword evidence="7" id="KW-0413">Isomerase</keyword>
<sequence>MKIYHLSFVLLYICLNNNSVLSYKSKSKKDQCKLCSDLIDNFIKGFKKTSKGNFGGGNTDWEDRKLGSYVTSDIRFEEIIENSCSNKENDCHHLLEDHEDDLLEWFKTKQNRIENDLYSHICIENKKICCPKETYGVDCKSCPKFRGLKCSGNGECDGDGTREGTGKCICNKGYTGDDCFSCSNGFYEDSKNETHLICMECHRSCQTCIGPDQDTCLSCKSGWQFNSETSSCDDVNECLEENKCQKSEFCVNNEGSYKCQKCDVACQECTGLGAHKCIGDCNNGYEKVEDKCVDINECERNSSICSTGECVNKPGSYECKKKSKNKNKNNQVKIESSDHMLVYKRTFIIGITLLCAIKIEPLNDTLPSSSNGDISTQNVSDEQANKENDLDHDEL</sequence>
<dbReference type="AlphaFoldDB" id="A0A813QT11"/>
<protein>
    <recommendedName>
        <fullName evidence="3">protein disulfide-isomerase</fullName>
        <ecNumber evidence="3">5.3.4.1</ecNumber>
    </recommendedName>
</protein>
<evidence type="ECO:0000256" key="10">
    <source>
        <dbReference type="SAM" id="SignalP"/>
    </source>
</evidence>
<dbReference type="OrthoDB" id="19903at2759"/>
<dbReference type="Gene3D" id="2.10.25.10">
    <property type="entry name" value="Laminin"/>
    <property type="match status" value="1"/>
</dbReference>
<dbReference type="PROSITE" id="PS00022">
    <property type="entry name" value="EGF_1"/>
    <property type="match status" value="1"/>
</dbReference>
<dbReference type="GO" id="GO:0003756">
    <property type="term" value="F:protein disulfide isomerase activity"/>
    <property type="evidence" value="ECO:0007669"/>
    <property type="project" value="UniProtKB-EC"/>
</dbReference>
<dbReference type="InterPro" id="IPR009030">
    <property type="entry name" value="Growth_fac_rcpt_cys_sf"/>
</dbReference>
<dbReference type="PROSITE" id="PS01187">
    <property type="entry name" value="EGF_CA"/>
    <property type="match status" value="1"/>
</dbReference>
<dbReference type="InterPro" id="IPR049883">
    <property type="entry name" value="NOTCH1_EGF-like"/>
</dbReference>
<dbReference type="CDD" id="cd00064">
    <property type="entry name" value="FU"/>
    <property type="match status" value="1"/>
</dbReference>
<feature type="domain" description="Laminin EGF-like" evidence="12">
    <location>
        <begin position="168"/>
        <end position="201"/>
    </location>
</feature>
<evidence type="ECO:0000256" key="9">
    <source>
        <dbReference type="SAM" id="MobiDB-lite"/>
    </source>
</evidence>
<dbReference type="InterPro" id="IPR018097">
    <property type="entry name" value="EGF_Ca-bd_CS"/>
</dbReference>
<dbReference type="Gene3D" id="2.10.220.10">
    <property type="entry name" value="Hormone Receptor, Insulin-like Growth Factor Receptor 1, Chain A, domain 2"/>
    <property type="match status" value="1"/>
</dbReference>
<evidence type="ECO:0000256" key="7">
    <source>
        <dbReference type="ARBA" id="ARBA00023235"/>
    </source>
</evidence>